<accession>A0A358HWW3</accession>
<dbReference type="CDD" id="cd04301">
    <property type="entry name" value="NAT_SF"/>
    <property type="match status" value="1"/>
</dbReference>
<dbReference type="InterPro" id="IPR000182">
    <property type="entry name" value="GNAT_dom"/>
</dbReference>
<reference evidence="6 7" key="1">
    <citation type="journal article" date="2018" name="Nat. Biotechnol.">
        <title>A standardized bacterial taxonomy based on genome phylogeny substantially revises the tree of life.</title>
        <authorList>
            <person name="Parks D.H."/>
            <person name="Chuvochina M."/>
            <person name="Waite D.W."/>
            <person name="Rinke C."/>
            <person name="Skarshewski A."/>
            <person name="Chaumeil P.A."/>
            <person name="Hugenholtz P."/>
        </authorList>
    </citation>
    <scope>NUCLEOTIDE SEQUENCE [LARGE SCALE GENOMIC DNA]</scope>
    <source>
        <strain evidence="4">UBA8707</strain>
        <strain evidence="5">UBA9881</strain>
    </source>
</reference>
<dbReference type="Pfam" id="PF00583">
    <property type="entry name" value="Acetyltransf_1"/>
    <property type="match status" value="1"/>
</dbReference>
<protein>
    <recommendedName>
        <fullName evidence="3">N-acetyltransferase domain-containing protein</fullName>
    </recommendedName>
</protein>
<sequence length="190" mass="21726">MKSLSIRKRPVIKAGRFFMPSFHQTQKFRMNAMTAQITIRQAIPDDCAHVADMSNALHVEMDYDNPPHSTDSIHDMMFGKHALIKSLIAWHGQTPVGQAVFQPFYNPDISKLGLWMTELYVTPDMRSEKVGHKLMTAMGNHATRHGYVSMWWSVLQRNEGALRFYERLGARNSGALQYEIDGDALMRLTD</sequence>
<dbReference type="Gene3D" id="3.40.630.30">
    <property type="match status" value="1"/>
</dbReference>
<evidence type="ECO:0000313" key="4">
    <source>
        <dbReference type="EMBL" id="HBU99628.1"/>
    </source>
</evidence>
<dbReference type="PROSITE" id="PS51186">
    <property type="entry name" value="GNAT"/>
    <property type="match status" value="1"/>
</dbReference>
<dbReference type="InterPro" id="IPR051016">
    <property type="entry name" value="Diverse_Substrate_AcTransf"/>
</dbReference>
<dbReference type="SUPFAM" id="SSF55729">
    <property type="entry name" value="Acyl-CoA N-acyltransferases (Nat)"/>
    <property type="match status" value="1"/>
</dbReference>
<name>A0A358HWW3_9PROT</name>
<gene>
    <name evidence="4" type="ORF">DEF21_17235</name>
    <name evidence="5" type="ORF">DHR80_10605</name>
</gene>
<dbReference type="PANTHER" id="PTHR10545">
    <property type="entry name" value="DIAMINE N-ACETYLTRANSFERASE"/>
    <property type="match status" value="1"/>
</dbReference>
<dbReference type="AlphaFoldDB" id="A0A358HWW3"/>
<dbReference type="PANTHER" id="PTHR10545:SF29">
    <property type="entry name" value="GH14572P-RELATED"/>
    <property type="match status" value="1"/>
</dbReference>
<dbReference type="STRING" id="168935.AUP42_08940"/>
<dbReference type="GO" id="GO:0008080">
    <property type="term" value="F:N-acetyltransferase activity"/>
    <property type="evidence" value="ECO:0007669"/>
    <property type="project" value="UniProtKB-ARBA"/>
</dbReference>
<dbReference type="EMBL" id="DPOP01000089">
    <property type="protein sequence ID" value="HCW67632.1"/>
    <property type="molecule type" value="Genomic_DNA"/>
</dbReference>
<dbReference type="EMBL" id="DOOG01000144">
    <property type="protein sequence ID" value="HBU99628.1"/>
    <property type="molecule type" value="Genomic_DNA"/>
</dbReference>
<comment type="caution">
    <text evidence="4">The sequence shown here is derived from an EMBL/GenBank/DDBJ whole genome shotgun (WGS) entry which is preliminary data.</text>
</comment>
<feature type="domain" description="N-acetyltransferase" evidence="3">
    <location>
        <begin position="37"/>
        <end position="190"/>
    </location>
</feature>
<keyword evidence="1" id="KW-0808">Transferase</keyword>
<proteinExistence type="predicted"/>
<dbReference type="Proteomes" id="UP000264753">
    <property type="component" value="Unassembled WGS sequence"/>
</dbReference>
<keyword evidence="2" id="KW-0012">Acyltransferase</keyword>
<dbReference type="Proteomes" id="UP000264179">
    <property type="component" value="Unassembled WGS sequence"/>
</dbReference>
<dbReference type="InterPro" id="IPR016181">
    <property type="entry name" value="Acyl_CoA_acyltransferase"/>
</dbReference>
<evidence type="ECO:0000256" key="1">
    <source>
        <dbReference type="ARBA" id="ARBA00022679"/>
    </source>
</evidence>
<organism evidence="4 7">
    <name type="scientific">Thalassospira lucentensis</name>
    <dbReference type="NCBI Taxonomy" id="168935"/>
    <lineage>
        <taxon>Bacteria</taxon>
        <taxon>Pseudomonadati</taxon>
        <taxon>Pseudomonadota</taxon>
        <taxon>Alphaproteobacteria</taxon>
        <taxon>Rhodospirillales</taxon>
        <taxon>Thalassospiraceae</taxon>
        <taxon>Thalassospira</taxon>
    </lineage>
</organism>
<evidence type="ECO:0000259" key="3">
    <source>
        <dbReference type="PROSITE" id="PS51186"/>
    </source>
</evidence>
<evidence type="ECO:0000313" key="6">
    <source>
        <dbReference type="Proteomes" id="UP000264179"/>
    </source>
</evidence>
<evidence type="ECO:0000256" key="2">
    <source>
        <dbReference type="ARBA" id="ARBA00023315"/>
    </source>
</evidence>
<evidence type="ECO:0000313" key="7">
    <source>
        <dbReference type="Proteomes" id="UP000264753"/>
    </source>
</evidence>
<evidence type="ECO:0000313" key="5">
    <source>
        <dbReference type="EMBL" id="HCW67632.1"/>
    </source>
</evidence>